<feature type="domain" description="PDZ" evidence="7">
    <location>
        <begin position="48"/>
        <end position="141"/>
    </location>
</feature>
<evidence type="ECO:0000259" key="8">
    <source>
        <dbReference type="PROSITE" id="PS50195"/>
    </source>
</evidence>
<dbReference type="CDD" id="cd13338">
    <property type="entry name" value="FERM-like_C_SNX27"/>
    <property type="match status" value="1"/>
</dbReference>
<evidence type="ECO:0000313" key="11">
    <source>
        <dbReference type="Proteomes" id="UP000694402"/>
    </source>
</evidence>
<dbReference type="AlphaFoldDB" id="A0AAZ3SRV5"/>
<evidence type="ECO:0000313" key="10">
    <source>
        <dbReference type="Ensembl" id="ENSOTSP00005155713.1"/>
    </source>
</evidence>
<dbReference type="PANTHER" id="PTHR12431:SF17">
    <property type="entry name" value="SORTING NEXIN 27B"/>
    <property type="match status" value="1"/>
</dbReference>
<dbReference type="InterPro" id="IPR001683">
    <property type="entry name" value="PX_dom"/>
</dbReference>
<dbReference type="GO" id="GO:0032456">
    <property type="term" value="P:endocytic recycling"/>
    <property type="evidence" value="ECO:0007669"/>
    <property type="project" value="TreeGrafter"/>
</dbReference>
<sequence>MADVEGEGINSVTPPLVQPSSPNGSGASPTQGTGSCQTVTTVTSGPRLVRIVKSDSGYGFNVRGQVSEGGQLRSINGELYAPLQHVSAVLPGGAADRAGISKGDRILEVNSVNVEGATHKQVVDLIRAGERELMLAVLSVPPQEADCLDPGDDGSAQSCYDYSDKQAVPISVPTYKHAELNQERFVVYNVYMAGRQLCSKRYREFAILNQNLKREFANYTFPKIPGKWPFSLSEQQLDARRRGLEEYLEKVCSVRVIGESDVMQEFLSDESDEAVVMTVGMDSITASYFALFEVINHSFVRKLAPNEFPHKLYVQNYTSAVPGTCLTLRKWLFTTEEEILLNDNQLAVSYCFHQAVDDVKRGFIKAEEKSYQLQKLAEQKKMAMYLSMLRGSEGYNEIIFPHCSCDSRRKGHVVTAISIHHFKLHACTEEGTLENQVIVFEWVEMQHWDTDEEGMAFCFQYARAEKKPRWVKIFTPYFNYLHECVERVFCELKWRKEVEEEAVDKDNKNCSKEEYLPAVETQKGWRHLGGEIITS</sequence>
<evidence type="ECO:0000259" key="7">
    <source>
        <dbReference type="PROSITE" id="PS50106"/>
    </source>
</evidence>
<dbReference type="Ensembl" id="ENSOTST00005194164.1">
    <property type="protein sequence ID" value="ENSOTSP00005155713.1"/>
    <property type="gene ID" value="ENSOTSG00005069511.1"/>
</dbReference>
<dbReference type="SMART" id="SM00228">
    <property type="entry name" value="PDZ"/>
    <property type="match status" value="1"/>
</dbReference>
<dbReference type="InterPro" id="IPR000159">
    <property type="entry name" value="RA_dom"/>
</dbReference>
<dbReference type="Proteomes" id="UP000694402">
    <property type="component" value="Unassembled WGS sequence"/>
</dbReference>
<keyword evidence="4" id="KW-0446">Lipid-binding</keyword>
<dbReference type="GO" id="GO:0005769">
    <property type="term" value="C:early endosome"/>
    <property type="evidence" value="ECO:0007669"/>
    <property type="project" value="TreeGrafter"/>
</dbReference>
<dbReference type="FunFam" id="1.20.80.60:FF:000002">
    <property type="entry name" value="sorting nexin-27 isoform X2"/>
    <property type="match status" value="1"/>
</dbReference>
<dbReference type="FunFam" id="2.30.42.10:FF:000061">
    <property type="entry name" value="sorting nexin-27 isoform X2"/>
    <property type="match status" value="1"/>
</dbReference>
<dbReference type="CDD" id="cd06886">
    <property type="entry name" value="PX_SNX27"/>
    <property type="match status" value="1"/>
</dbReference>
<organism evidence="10 11">
    <name type="scientific">Oncorhynchus tshawytscha</name>
    <name type="common">Chinook salmon</name>
    <name type="synonym">Salmo tshawytscha</name>
    <dbReference type="NCBI Taxonomy" id="74940"/>
    <lineage>
        <taxon>Eukaryota</taxon>
        <taxon>Metazoa</taxon>
        <taxon>Chordata</taxon>
        <taxon>Craniata</taxon>
        <taxon>Vertebrata</taxon>
        <taxon>Euteleostomi</taxon>
        <taxon>Actinopterygii</taxon>
        <taxon>Neopterygii</taxon>
        <taxon>Teleostei</taxon>
        <taxon>Protacanthopterygii</taxon>
        <taxon>Salmoniformes</taxon>
        <taxon>Salmonidae</taxon>
        <taxon>Salmoninae</taxon>
        <taxon>Oncorhynchus</taxon>
    </lineage>
</organism>
<dbReference type="Pfam" id="PF00788">
    <property type="entry name" value="RA"/>
    <property type="match status" value="1"/>
</dbReference>
<evidence type="ECO:0008006" key="12">
    <source>
        <dbReference type="Google" id="ProtNLM"/>
    </source>
</evidence>
<evidence type="ECO:0000256" key="5">
    <source>
        <dbReference type="ARBA" id="ARBA00023136"/>
    </source>
</evidence>
<gene>
    <name evidence="10" type="primary">SNX27</name>
</gene>
<dbReference type="InterPro" id="IPR037833">
    <property type="entry name" value="SNX27_PX"/>
</dbReference>
<accession>A0AAZ3SRV5</accession>
<dbReference type="PROSITE" id="PS50200">
    <property type="entry name" value="RA"/>
    <property type="match status" value="1"/>
</dbReference>
<protein>
    <recommendedName>
        <fullName evidence="12">Sorting nexin-27-like</fullName>
    </recommendedName>
</protein>
<dbReference type="FunFam" id="3.30.1520.10:FF:000003">
    <property type="entry name" value="sorting nexin-27 isoform X2"/>
    <property type="match status" value="1"/>
</dbReference>
<dbReference type="InterPro" id="IPR037827">
    <property type="entry name" value="SNX27_FERM-like_dom"/>
</dbReference>
<comment type="subcellular location">
    <subcellularLocation>
        <location evidence="2">Endomembrane system</location>
        <topology evidence="2">Peripheral membrane protein</topology>
    </subcellularLocation>
    <subcellularLocation>
        <location evidence="1">Endosome</location>
    </subcellularLocation>
</comment>
<reference evidence="10" key="2">
    <citation type="submission" date="2025-08" db="UniProtKB">
        <authorList>
            <consortium name="Ensembl"/>
        </authorList>
    </citation>
    <scope>IDENTIFICATION</scope>
</reference>
<feature type="region of interest" description="Disordered" evidence="6">
    <location>
        <begin position="1"/>
        <end position="40"/>
    </location>
</feature>
<dbReference type="GO" id="GO:0006886">
    <property type="term" value="P:intracellular protein transport"/>
    <property type="evidence" value="ECO:0007669"/>
    <property type="project" value="TreeGrafter"/>
</dbReference>
<keyword evidence="11" id="KW-1185">Reference proteome</keyword>
<feature type="domain" description="PX" evidence="8">
    <location>
        <begin position="166"/>
        <end position="274"/>
    </location>
</feature>
<dbReference type="GeneTree" id="ENSGT00950000183212"/>
<dbReference type="PANTHER" id="PTHR12431">
    <property type="entry name" value="SORTING NEXIN 17 AND 27"/>
    <property type="match status" value="1"/>
</dbReference>
<dbReference type="Pfam" id="PF00787">
    <property type="entry name" value="PX"/>
    <property type="match status" value="1"/>
</dbReference>
<evidence type="ECO:0000256" key="1">
    <source>
        <dbReference type="ARBA" id="ARBA00004177"/>
    </source>
</evidence>
<evidence type="ECO:0000256" key="4">
    <source>
        <dbReference type="ARBA" id="ARBA00023121"/>
    </source>
</evidence>
<dbReference type="GO" id="GO:0032266">
    <property type="term" value="F:phosphatidylinositol-3-phosphate binding"/>
    <property type="evidence" value="ECO:0007669"/>
    <property type="project" value="InterPro"/>
</dbReference>
<feature type="domain" description="Ras-associating" evidence="9">
    <location>
        <begin position="285"/>
        <end position="333"/>
    </location>
</feature>
<dbReference type="CDD" id="cd23070">
    <property type="entry name" value="PDZ_SNX27-like"/>
    <property type="match status" value="1"/>
</dbReference>
<dbReference type="PROSITE" id="PS50195">
    <property type="entry name" value="PX"/>
    <property type="match status" value="1"/>
</dbReference>
<evidence type="ECO:0000256" key="6">
    <source>
        <dbReference type="SAM" id="MobiDB-lite"/>
    </source>
</evidence>
<keyword evidence="5" id="KW-0472">Membrane</keyword>
<reference evidence="11" key="1">
    <citation type="journal article" date="2018" name="PLoS ONE">
        <title>Chinook salmon (Oncorhynchus tshawytscha) genome and transcriptome.</title>
        <authorList>
            <person name="Christensen K.A."/>
            <person name="Leong J.S."/>
            <person name="Sakhrani D."/>
            <person name="Biagi C.A."/>
            <person name="Minkley D.R."/>
            <person name="Withler R.E."/>
            <person name="Rondeau E.B."/>
            <person name="Koop B.F."/>
            <person name="Devlin R.H."/>
        </authorList>
    </citation>
    <scope>NUCLEOTIDE SEQUENCE [LARGE SCALE GENOMIC DNA]</scope>
</reference>
<proteinExistence type="predicted"/>
<dbReference type="PROSITE" id="PS50106">
    <property type="entry name" value="PDZ"/>
    <property type="match status" value="1"/>
</dbReference>
<dbReference type="SMART" id="SM00312">
    <property type="entry name" value="PX"/>
    <property type="match status" value="1"/>
</dbReference>
<evidence type="ECO:0000256" key="2">
    <source>
        <dbReference type="ARBA" id="ARBA00004184"/>
    </source>
</evidence>
<dbReference type="GO" id="GO:0007165">
    <property type="term" value="P:signal transduction"/>
    <property type="evidence" value="ECO:0007669"/>
    <property type="project" value="InterPro"/>
</dbReference>
<name>A0AAZ3SRV5_ONCTS</name>
<evidence type="ECO:0000259" key="9">
    <source>
        <dbReference type="PROSITE" id="PS50200"/>
    </source>
</evidence>
<keyword evidence="3" id="KW-0967">Endosome</keyword>
<dbReference type="Pfam" id="PF00595">
    <property type="entry name" value="PDZ"/>
    <property type="match status" value="1"/>
</dbReference>
<evidence type="ECO:0000256" key="3">
    <source>
        <dbReference type="ARBA" id="ARBA00022753"/>
    </source>
</evidence>
<feature type="compositionally biased region" description="Polar residues" evidence="6">
    <location>
        <begin position="10"/>
        <end position="40"/>
    </location>
</feature>
<reference evidence="10" key="3">
    <citation type="submission" date="2025-09" db="UniProtKB">
        <authorList>
            <consortium name="Ensembl"/>
        </authorList>
    </citation>
    <scope>IDENTIFICATION</scope>
</reference>
<dbReference type="InterPro" id="IPR001478">
    <property type="entry name" value="PDZ"/>
</dbReference>